<keyword evidence="8" id="KW-0812">Transmembrane</keyword>
<reference evidence="14 15" key="1">
    <citation type="journal article" date="2022" name="Gigascience">
        <title>A chromosome-level genome assembly and annotation of the desert horned lizard, Phrynosoma platyrhinos, provides insight into chromosomal rearrangements among reptiles.</title>
        <authorList>
            <person name="Koochekian N."/>
            <person name="Ascanio A."/>
            <person name="Farleigh K."/>
            <person name="Card D.C."/>
            <person name="Schield D.R."/>
            <person name="Castoe T.A."/>
            <person name="Jezkova T."/>
        </authorList>
    </citation>
    <scope>NUCLEOTIDE SEQUENCE [LARGE SCALE GENOMIC DNA]</scope>
    <source>
        <strain evidence="14">NK-2021</strain>
    </source>
</reference>
<accession>A0ABQ7TBR7</accession>
<evidence type="ECO:0000256" key="7">
    <source>
        <dbReference type="ARBA" id="ARBA00022590"/>
    </source>
</evidence>
<keyword evidence="7" id="KW-1210">Necrosis</keyword>
<dbReference type="Proteomes" id="UP000826234">
    <property type="component" value="Unassembled WGS sequence"/>
</dbReference>
<evidence type="ECO:0000256" key="4">
    <source>
        <dbReference type="ARBA" id="ARBA00022452"/>
    </source>
</evidence>
<evidence type="ECO:0000256" key="5">
    <source>
        <dbReference type="ARBA" id="ARBA00022475"/>
    </source>
</evidence>
<evidence type="ECO:0008006" key="16">
    <source>
        <dbReference type="Google" id="ProtNLM"/>
    </source>
</evidence>
<dbReference type="Pfam" id="PF17708">
    <property type="entry name" value="Gasdermin_C"/>
    <property type="match status" value="1"/>
</dbReference>
<dbReference type="PANTHER" id="PTHR16399">
    <property type="entry name" value="GASDERMIN"/>
    <property type="match status" value="1"/>
</dbReference>
<evidence type="ECO:0000259" key="12">
    <source>
        <dbReference type="Pfam" id="PF04598"/>
    </source>
</evidence>
<sequence length="440" mass="49460">MPFHRATKYLAKLLDPQEELFPVCSIIDQDHYRPLCLLHEKKKRHKRDAVTIVDHVDGTLEGDIGGLNTSMEIKGITSVSHERSAKMQKIKVPPTFLDTMTKEAKINMDHEFIRQSKECKKNLYVVTEAVETVEETTFDESNKMEGSIFYEAYLKMRLKGSRNSRRAIIIPKSCILAFRAKKLLLREGSSGIARSTQDKQGTFDIAHSAEDKRGTFGIAYYTEDKRGTFEPDQFYADAVVIKDNEDLQLEVKQECMQFSFLSANLRGTFLNGFVAVMRDKNLLQMLELQLEEALEGPGQYKLRADKPELQGLVENLQDPSGAIITKLAEAVLYFLGALDELGEEQLMLLEESVEKNIISKQLALVKNMLDNNQSNREVNFTVDAQLLSEEDLIITGAMIEMSGVTIKKTETGLAGTGAPATFSVLSALYVGLYVLHLLTE</sequence>
<evidence type="ECO:0000313" key="14">
    <source>
        <dbReference type="EMBL" id="KAH0626871.1"/>
    </source>
</evidence>
<evidence type="ECO:0000259" key="13">
    <source>
        <dbReference type="Pfam" id="PF17708"/>
    </source>
</evidence>
<dbReference type="EMBL" id="JAIPUX010000521">
    <property type="protein sequence ID" value="KAH0626871.1"/>
    <property type="molecule type" value="Genomic_DNA"/>
</dbReference>
<organism evidence="14 15">
    <name type="scientific">Phrynosoma platyrhinos</name>
    <name type="common">Desert horned lizard</name>
    <dbReference type="NCBI Taxonomy" id="52577"/>
    <lineage>
        <taxon>Eukaryota</taxon>
        <taxon>Metazoa</taxon>
        <taxon>Chordata</taxon>
        <taxon>Craniata</taxon>
        <taxon>Vertebrata</taxon>
        <taxon>Euteleostomi</taxon>
        <taxon>Lepidosauria</taxon>
        <taxon>Squamata</taxon>
        <taxon>Bifurcata</taxon>
        <taxon>Unidentata</taxon>
        <taxon>Episquamata</taxon>
        <taxon>Toxicofera</taxon>
        <taxon>Iguania</taxon>
        <taxon>Phrynosomatidae</taxon>
        <taxon>Phrynosomatinae</taxon>
        <taxon>Phrynosoma</taxon>
    </lineage>
</organism>
<evidence type="ECO:0000256" key="10">
    <source>
        <dbReference type="ARBA" id="ARBA00023139"/>
    </source>
</evidence>
<keyword evidence="10" id="KW-0564">Palmitate</keyword>
<evidence type="ECO:0000256" key="2">
    <source>
        <dbReference type="ARBA" id="ARBA00004651"/>
    </source>
</evidence>
<evidence type="ECO:0000256" key="3">
    <source>
        <dbReference type="ARBA" id="ARBA00009279"/>
    </source>
</evidence>
<evidence type="ECO:0000256" key="9">
    <source>
        <dbReference type="ARBA" id="ARBA00023136"/>
    </source>
</evidence>
<gene>
    <name evidence="14" type="ORF">JD844_002146</name>
</gene>
<evidence type="ECO:0000256" key="1">
    <source>
        <dbReference type="ARBA" id="ARBA00004496"/>
    </source>
</evidence>
<feature type="domain" description="Gasdermin pore forming" evidence="12">
    <location>
        <begin position="50"/>
        <end position="204"/>
    </location>
</feature>
<name>A0ABQ7TBR7_PHRPL</name>
<comment type="caution">
    <text evidence="14">The sequence shown here is derived from an EMBL/GenBank/DDBJ whole genome shotgun (WGS) entry which is preliminary data.</text>
</comment>
<dbReference type="InterPro" id="IPR007677">
    <property type="entry name" value="Gasdermin"/>
</dbReference>
<evidence type="ECO:0000313" key="15">
    <source>
        <dbReference type="Proteomes" id="UP000826234"/>
    </source>
</evidence>
<evidence type="ECO:0000256" key="11">
    <source>
        <dbReference type="ARBA" id="ARBA00023288"/>
    </source>
</evidence>
<evidence type="ECO:0000256" key="6">
    <source>
        <dbReference type="ARBA" id="ARBA00022490"/>
    </source>
</evidence>
<comment type="similarity">
    <text evidence="3">Belongs to the gasdermin family.</text>
</comment>
<keyword evidence="6" id="KW-0963">Cytoplasm</keyword>
<dbReference type="Pfam" id="PF04598">
    <property type="entry name" value="Gasdermin"/>
    <property type="match status" value="1"/>
</dbReference>
<keyword evidence="11" id="KW-0449">Lipoprotein</keyword>
<keyword evidence="4" id="KW-1134">Transmembrane beta strand</keyword>
<comment type="subcellular location">
    <subcellularLocation>
        <location evidence="2">Cell membrane</location>
        <topology evidence="2">Multi-pass membrane protein</topology>
    </subcellularLocation>
    <subcellularLocation>
        <location evidence="1">Cytoplasm</location>
    </subcellularLocation>
</comment>
<evidence type="ECO:0000256" key="8">
    <source>
        <dbReference type="ARBA" id="ARBA00022692"/>
    </source>
</evidence>
<keyword evidence="9" id="KW-0472">Membrane</keyword>
<keyword evidence="5" id="KW-1003">Cell membrane</keyword>
<proteinExistence type="inferred from homology"/>
<keyword evidence="15" id="KW-1185">Reference proteome</keyword>
<protein>
    <recommendedName>
        <fullName evidence="16">Gasdermin-A</fullName>
    </recommendedName>
</protein>
<dbReference type="PANTHER" id="PTHR16399:SF18">
    <property type="entry name" value="GASDERMIN-A"/>
    <property type="match status" value="1"/>
</dbReference>
<dbReference type="InterPro" id="IPR040460">
    <property type="entry name" value="Gasdermin_pore"/>
</dbReference>
<dbReference type="InterPro" id="IPR041263">
    <property type="entry name" value="Gasdermin_PUB"/>
</dbReference>
<feature type="domain" description="Gasdermin PUB" evidence="13">
    <location>
        <begin position="246"/>
        <end position="408"/>
    </location>
</feature>